<reference evidence="14" key="1">
    <citation type="submission" date="2022-01" db="EMBL/GenBank/DDBJ databases">
        <authorList>
            <person name="King R."/>
        </authorList>
    </citation>
    <scope>NUCLEOTIDE SEQUENCE</scope>
</reference>
<dbReference type="Proteomes" id="UP001153636">
    <property type="component" value="Chromosome 1"/>
</dbReference>
<dbReference type="AlphaFoldDB" id="A0A9P0G5T6"/>
<keyword evidence="5 12" id="KW-0349">Heme</keyword>
<keyword evidence="15" id="KW-1185">Reference proteome</keyword>
<keyword evidence="10 12" id="KW-0408">Iron</keyword>
<evidence type="ECO:0000256" key="4">
    <source>
        <dbReference type="ARBA" id="ARBA00010617"/>
    </source>
</evidence>
<dbReference type="FunFam" id="1.10.630.10:FF:000182">
    <property type="entry name" value="Cytochrome P450 3A4"/>
    <property type="match status" value="1"/>
</dbReference>
<dbReference type="InterPro" id="IPR001128">
    <property type="entry name" value="Cyt_P450"/>
</dbReference>
<dbReference type="PRINTS" id="PR00385">
    <property type="entry name" value="P450"/>
</dbReference>
<dbReference type="PANTHER" id="PTHR24291:SF187">
    <property type="entry name" value="CYTOCHROME P450 4AE1-RELATED"/>
    <property type="match status" value="1"/>
</dbReference>
<sequence length="440" mass="51262">MATLVALVVVIVLIVFLDWCYKVYKRNKQLEKIPGPWPVPFFGYKLPTNVFDLKCMFDELIEKYGKTCKLYIGESLHIVTCDANLIEHVMKSNVHIKRTKVYDLAKPWLKDGLIVSAGDKWRQRRKMCTPSFHFSVLKDFFTLFKRSSNTLIERLDEQADKGVEIDAREFISKFSFEVIAESSFGIRINVQNGEGLDYIKSVDNYAKIVFTRAFSMWKRFEILFKLFSEDFKIHKSSLDVIDEKAKIIIQNKHDLYINMNGGTEILPAIKKNTSLIDQLMHNAKLPDDGVHEEINNFLFAGYDTTTSALSFTLFELSKHRDVQEKLYEEIKSTLNNDFSKLTHENLQSMKYLDQVVKEMLRLRTPVPLIERELEEDLKLGDIIYPKGTAITMLLYWLHHHEDYYSEPEKFDPERFNPDNPQPSTFTYVPFSAGPRNCIGE</sequence>
<feature type="binding site" description="axial binding residue" evidence="12">
    <location>
        <position position="437"/>
    </location>
    <ligand>
        <name>heme</name>
        <dbReference type="ChEBI" id="CHEBI:30413"/>
    </ligand>
    <ligandPart>
        <name>Fe</name>
        <dbReference type="ChEBI" id="CHEBI:18248"/>
    </ligandPart>
</feature>
<dbReference type="InterPro" id="IPR002401">
    <property type="entry name" value="Cyt_P450_E_grp-I"/>
</dbReference>
<evidence type="ECO:0000256" key="10">
    <source>
        <dbReference type="ARBA" id="ARBA00023004"/>
    </source>
</evidence>
<evidence type="ECO:0000313" key="15">
    <source>
        <dbReference type="Proteomes" id="UP001153636"/>
    </source>
</evidence>
<dbReference type="InterPro" id="IPR017972">
    <property type="entry name" value="Cyt_P450_CS"/>
</dbReference>
<dbReference type="EMBL" id="OV651813">
    <property type="protein sequence ID" value="CAH1099036.1"/>
    <property type="molecule type" value="Genomic_DNA"/>
</dbReference>
<keyword evidence="7" id="KW-0256">Endoplasmic reticulum</keyword>
<evidence type="ECO:0000313" key="14">
    <source>
        <dbReference type="EMBL" id="CAH1099036.1"/>
    </source>
</evidence>
<dbReference type="OrthoDB" id="1470350at2759"/>
<evidence type="ECO:0000256" key="5">
    <source>
        <dbReference type="ARBA" id="ARBA00022617"/>
    </source>
</evidence>
<evidence type="ECO:0000256" key="3">
    <source>
        <dbReference type="ARBA" id="ARBA00004406"/>
    </source>
</evidence>
<dbReference type="PROSITE" id="PS00086">
    <property type="entry name" value="CYTOCHROME_P450"/>
    <property type="match status" value="1"/>
</dbReference>
<dbReference type="PRINTS" id="PR00463">
    <property type="entry name" value="EP450I"/>
</dbReference>
<organism evidence="14 15">
    <name type="scientific">Psylliodes chrysocephalus</name>
    <dbReference type="NCBI Taxonomy" id="3402493"/>
    <lineage>
        <taxon>Eukaryota</taxon>
        <taxon>Metazoa</taxon>
        <taxon>Ecdysozoa</taxon>
        <taxon>Arthropoda</taxon>
        <taxon>Hexapoda</taxon>
        <taxon>Insecta</taxon>
        <taxon>Pterygota</taxon>
        <taxon>Neoptera</taxon>
        <taxon>Endopterygota</taxon>
        <taxon>Coleoptera</taxon>
        <taxon>Polyphaga</taxon>
        <taxon>Cucujiformia</taxon>
        <taxon>Chrysomeloidea</taxon>
        <taxon>Chrysomelidae</taxon>
        <taxon>Galerucinae</taxon>
        <taxon>Alticini</taxon>
        <taxon>Psylliodes</taxon>
    </lineage>
</organism>
<gene>
    <name evidence="14" type="ORF">PSYICH_LOCUS547</name>
</gene>
<evidence type="ECO:0000256" key="12">
    <source>
        <dbReference type="PIRSR" id="PIRSR602401-1"/>
    </source>
</evidence>
<dbReference type="Gene3D" id="1.10.630.10">
    <property type="entry name" value="Cytochrome P450"/>
    <property type="match status" value="1"/>
</dbReference>
<comment type="subcellular location">
    <subcellularLocation>
        <location evidence="3">Endoplasmic reticulum membrane</location>
        <topology evidence="3">Peripheral membrane protein</topology>
    </subcellularLocation>
    <subcellularLocation>
        <location evidence="2">Microsome membrane</location>
        <topology evidence="2">Peripheral membrane protein</topology>
    </subcellularLocation>
</comment>
<evidence type="ECO:0008006" key="16">
    <source>
        <dbReference type="Google" id="ProtNLM"/>
    </source>
</evidence>
<keyword evidence="6 12" id="KW-0479">Metal-binding</keyword>
<keyword evidence="8" id="KW-0492">Microsome</keyword>
<dbReference type="GO" id="GO:0016705">
    <property type="term" value="F:oxidoreductase activity, acting on paired donors, with incorporation or reduction of molecular oxygen"/>
    <property type="evidence" value="ECO:0007669"/>
    <property type="project" value="InterPro"/>
</dbReference>
<evidence type="ECO:0000256" key="11">
    <source>
        <dbReference type="ARBA" id="ARBA00023033"/>
    </source>
</evidence>
<evidence type="ECO:0000256" key="7">
    <source>
        <dbReference type="ARBA" id="ARBA00022824"/>
    </source>
</evidence>
<proteinExistence type="inferred from homology"/>
<dbReference type="GO" id="GO:0004497">
    <property type="term" value="F:monooxygenase activity"/>
    <property type="evidence" value="ECO:0007669"/>
    <property type="project" value="UniProtKB-KW"/>
</dbReference>
<evidence type="ECO:0000256" key="1">
    <source>
        <dbReference type="ARBA" id="ARBA00001971"/>
    </source>
</evidence>
<evidence type="ECO:0000256" key="9">
    <source>
        <dbReference type="ARBA" id="ARBA00023002"/>
    </source>
</evidence>
<comment type="similarity">
    <text evidence="4 13">Belongs to the cytochrome P450 family.</text>
</comment>
<evidence type="ECO:0000256" key="13">
    <source>
        <dbReference type="RuleBase" id="RU000461"/>
    </source>
</evidence>
<dbReference type="InterPro" id="IPR036396">
    <property type="entry name" value="Cyt_P450_sf"/>
</dbReference>
<dbReference type="GO" id="GO:0005789">
    <property type="term" value="C:endoplasmic reticulum membrane"/>
    <property type="evidence" value="ECO:0007669"/>
    <property type="project" value="UniProtKB-SubCell"/>
</dbReference>
<evidence type="ECO:0000256" key="8">
    <source>
        <dbReference type="ARBA" id="ARBA00022848"/>
    </source>
</evidence>
<keyword evidence="9 13" id="KW-0560">Oxidoreductase</keyword>
<dbReference type="Pfam" id="PF00067">
    <property type="entry name" value="p450"/>
    <property type="match status" value="1"/>
</dbReference>
<dbReference type="SUPFAM" id="SSF48264">
    <property type="entry name" value="Cytochrome P450"/>
    <property type="match status" value="1"/>
</dbReference>
<name>A0A9P0G5T6_9CUCU</name>
<comment type="cofactor">
    <cofactor evidence="1 12">
        <name>heme</name>
        <dbReference type="ChEBI" id="CHEBI:30413"/>
    </cofactor>
</comment>
<dbReference type="GO" id="GO:0005506">
    <property type="term" value="F:iron ion binding"/>
    <property type="evidence" value="ECO:0007669"/>
    <property type="project" value="InterPro"/>
</dbReference>
<protein>
    <recommendedName>
        <fullName evidence="16">Cytochrome P450</fullName>
    </recommendedName>
</protein>
<evidence type="ECO:0000256" key="6">
    <source>
        <dbReference type="ARBA" id="ARBA00022723"/>
    </source>
</evidence>
<keyword evidence="11 13" id="KW-0503">Monooxygenase</keyword>
<evidence type="ECO:0000256" key="2">
    <source>
        <dbReference type="ARBA" id="ARBA00004174"/>
    </source>
</evidence>
<dbReference type="GO" id="GO:0020037">
    <property type="term" value="F:heme binding"/>
    <property type="evidence" value="ECO:0007669"/>
    <property type="project" value="InterPro"/>
</dbReference>
<accession>A0A9P0G5T6</accession>
<dbReference type="InterPro" id="IPR050196">
    <property type="entry name" value="Cytochrome_P450_Monoox"/>
</dbReference>
<dbReference type="PANTHER" id="PTHR24291">
    <property type="entry name" value="CYTOCHROME P450 FAMILY 4"/>
    <property type="match status" value="1"/>
</dbReference>